<dbReference type="EMBL" id="CP017563">
    <property type="protein sequence ID" value="QXE07334.1"/>
    <property type="molecule type" value="Genomic_DNA"/>
</dbReference>
<proteinExistence type="predicted"/>
<dbReference type="RefSeq" id="WP_027194582.1">
    <property type="nucleotide sequence ID" value="NZ_CP017563.2"/>
</dbReference>
<geneLocation type="plasmid" evidence="1 2">
    <name>pl1WSM5005</name>
</geneLocation>
<dbReference type="KEGG" id="pspw:BJG93_36540"/>
<evidence type="ECO:0000313" key="2">
    <source>
        <dbReference type="Proteomes" id="UP000179860"/>
    </source>
</evidence>
<dbReference type="AlphaFoldDB" id="A0A8F4KI67"/>
<dbReference type="Proteomes" id="UP000179860">
    <property type="component" value="Plasmid pl1WSM5005"/>
</dbReference>
<keyword evidence="2" id="KW-1185">Reference proteome</keyword>
<name>A0A8F4KI67_9BURK</name>
<sequence>MIELALAEDVVFDLFRAQRDAWPCGVGFINPIQEACPMRHVPSLPEQTQSSISFPIIGTLLAAALAFIQAHNNATGQCHA</sequence>
<gene>
    <name evidence="1" type="ORF">BJG93_36540</name>
</gene>
<accession>A0A8F4KI67</accession>
<reference evidence="1" key="1">
    <citation type="submission" date="2016-09" db="EMBL/GenBank/DDBJ databases">
        <title>The Complete Genome of Burkholderia sprentiae wsm5005.</title>
        <authorList>
            <person name="De Meyer S."/>
            <person name="Wang P."/>
            <person name="Terpolilli J."/>
        </authorList>
    </citation>
    <scope>NUCLEOTIDE SEQUENCE [LARGE SCALE GENOMIC DNA]</scope>
    <source>
        <strain evidence="1">WSM5005</strain>
    </source>
</reference>
<organism evidence="1 2">
    <name type="scientific">Paraburkholderia sprentiae WSM5005</name>
    <dbReference type="NCBI Taxonomy" id="754502"/>
    <lineage>
        <taxon>Bacteria</taxon>
        <taxon>Pseudomonadati</taxon>
        <taxon>Pseudomonadota</taxon>
        <taxon>Betaproteobacteria</taxon>
        <taxon>Burkholderiales</taxon>
        <taxon>Burkholderiaceae</taxon>
        <taxon>Paraburkholderia</taxon>
    </lineage>
</organism>
<evidence type="ECO:0000313" key="1">
    <source>
        <dbReference type="EMBL" id="QXE07334.1"/>
    </source>
</evidence>
<keyword evidence="1" id="KW-0614">Plasmid</keyword>
<protein>
    <submittedName>
        <fullName evidence="1">Uncharacterized protein</fullName>
    </submittedName>
</protein>